<protein>
    <submittedName>
        <fullName evidence="1">Uncharacterized protein</fullName>
    </submittedName>
</protein>
<dbReference type="EMBL" id="CP051686">
    <property type="protein sequence ID" value="QJE03702.1"/>
    <property type="molecule type" value="Genomic_DNA"/>
</dbReference>
<sequence>MAVLLIKNIDTQTKAGWPANIDGIDPTDDDLLVGTIHAPAGVINAKWDAGGTLRNGTPDGNLDVTESEVADVVDTASRLRTLFP</sequence>
<geneLocation type="plasmid" evidence="1 2">
    <name>unnamed1</name>
</geneLocation>
<evidence type="ECO:0000313" key="2">
    <source>
        <dbReference type="Proteomes" id="UP000502415"/>
    </source>
</evidence>
<keyword evidence="2" id="KW-1185">Reference proteome</keyword>
<accession>A0A7Z2ZX15</accession>
<name>A0A7Z2ZX15_9BURK</name>
<keyword evidence="1" id="KW-0614">Plasmid</keyword>
<dbReference type="AlphaFoldDB" id="A0A7Z2ZX15"/>
<reference evidence="1 2" key="1">
    <citation type="submission" date="2020-04" db="EMBL/GenBank/DDBJ databases">
        <title>Genome sequencing of novel species.</title>
        <authorList>
            <person name="Heo J."/>
            <person name="Kim S.-J."/>
            <person name="Kim J.-S."/>
            <person name="Hong S.-B."/>
            <person name="Kwon S.-W."/>
        </authorList>
    </citation>
    <scope>NUCLEOTIDE SEQUENCE [LARGE SCALE GENOMIC DNA]</scope>
    <source>
        <strain evidence="1 2">GN2-R2</strain>
        <plasmid evidence="1 2">unnamed1</plasmid>
    </source>
</reference>
<dbReference type="Proteomes" id="UP000502415">
    <property type="component" value="Plasmid unnamed1"/>
</dbReference>
<dbReference type="KEGG" id="mfy:HH212_26775"/>
<organism evidence="1 2">
    <name type="scientific">Massilia forsythiae</name>
    <dbReference type="NCBI Taxonomy" id="2728020"/>
    <lineage>
        <taxon>Bacteria</taxon>
        <taxon>Pseudomonadati</taxon>
        <taxon>Pseudomonadota</taxon>
        <taxon>Betaproteobacteria</taxon>
        <taxon>Burkholderiales</taxon>
        <taxon>Oxalobacteraceae</taxon>
        <taxon>Telluria group</taxon>
        <taxon>Massilia</taxon>
    </lineage>
</organism>
<gene>
    <name evidence="1" type="ORF">HH212_26775</name>
</gene>
<proteinExistence type="predicted"/>
<evidence type="ECO:0000313" key="1">
    <source>
        <dbReference type="EMBL" id="QJE03702.1"/>
    </source>
</evidence>
<dbReference type="RefSeq" id="WP_170205769.1">
    <property type="nucleotide sequence ID" value="NZ_CP051686.1"/>
</dbReference>